<name>A0A1Y1VVG1_9FUNG</name>
<keyword evidence="1" id="KW-0732">Signal</keyword>
<organism evidence="2 3">
    <name type="scientific">Anaeromyces robustus</name>
    <dbReference type="NCBI Taxonomy" id="1754192"/>
    <lineage>
        <taxon>Eukaryota</taxon>
        <taxon>Fungi</taxon>
        <taxon>Fungi incertae sedis</taxon>
        <taxon>Chytridiomycota</taxon>
        <taxon>Chytridiomycota incertae sedis</taxon>
        <taxon>Neocallimastigomycetes</taxon>
        <taxon>Neocallimastigales</taxon>
        <taxon>Neocallimastigaceae</taxon>
        <taxon>Anaeromyces</taxon>
    </lineage>
</organism>
<protein>
    <submittedName>
        <fullName evidence="2">Uncharacterized protein</fullName>
    </submittedName>
</protein>
<dbReference type="PROSITE" id="PS51257">
    <property type="entry name" value="PROKAR_LIPOPROTEIN"/>
    <property type="match status" value="1"/>
</dbReference>
<accession>A0A1Y1VVG1</accession>
<proteinExistence type="predicted"/>
<evidence type="ECO:0000256" key="1">
    <source>
        <dbReference type="SAM" id="SignalP"/>
    </source>
</evidence>
<sequence>MKGLNLIAICALLISGCTSQKVVERCGVGCYEYYPFNGECSCVINNKKWITCGTSYDKKGRYYYCWNPYDNKKGVLDLCKSTDFTRILEPHNTVKALSISNETFQHNRVKTIYKQTSIFQNQRDNIIQQFYLVYTIKALSISNDKLLNVHRGRSFPFPYLQFSVC</sequence>
<feature type="chain" id="PRO_5013299407" evidence="1">
    <location>
        <begin position="20"/>
        <end position="165"/>
    </location>
</feature>
<dbReference type="AlphaFoldDB" id="A0A1Y1VVG1"/>
<evidence type="ECO:0000313" key="2">
    <source>
        <dbReference type="EMBL" id="ORX64754.1"/>
    </source>
</evidence>
<gene>
    <name evidence="2" type="ORF">BCR32DRAFT_297948</name>
</gene>
<dbReference type="EMBL" id="MCFG01000500">
    <property type="protein sequence ID" value="ORX64754.1"/>
    <property type="molecule type" value="Genomic_DNA"/>
</dbReference>
<dbReference type="Proteomes" id="UP000193944">
    <property type="component" value="Unassembled WGS sequence"/>
</dbReference>
<evidence type="ECO:0000313" key="3">
    <source>
        <dbReference type="Proteomes" id="UP000193944"/>
    </source>
</evidence>
<keyword evidence="3" id="KW-1185">Reference proteome</keyword>
<feature type="signal peptide" evidence="1">
    <location>
        <begin position="1"/>
        <end position="19"/>
    </location>
</feature>
<reference evidence="2 3" key="1">
    <citation type="submission" date="2016-08" db="EMBL/GenBank/DDBJ databases">
        <title>A Parts List for Fungal Cellulosomes Revealed by Comparative Genomics.</title>
        <authorList>
            <consortium name="DOE Joint Genome Institute"/>
            <person name="Haitjema C.H."/>
            <person name="Gilmore S.P."/>
            <person name="Henske J.K."/>
            <person name="Solomon K.V."/>
            <person name="De Groot R."/>
            <person name="Kuo A."/>
            <person name="Mondo S.J."/>
            <person name="Salamov A.A."/>
            <person name="Labutti K."/>
            <person name="Zhao Z."/>
            <person name="Chiniquy J."/>
            <person name="Barry K."/>
            <person name="Brewer H.M."/>
            <person name="Purvine S.O."/>
            <person name="Wright A.T."/>
            <person name="Boxma B."/>
            <person name="Van Alen T."/>
            <person name="Hackstein J.H."/>
            <person name="Baker S.E."/>
            <person name="Grigoriev I.V."/>
            <person name="O'Malley M.A."/>
        </authorList>
    </citation>
    <scope>NUCLEOTIDE SEQUENCE [LARGE SCALE GENOMIC DNA]</scope>
    <source>
        <strain evidence="2 3">S4</strain>
    </source>
</reference>
<reference evidence="2 3" key="2">
    <citation type="submission" date="2016-08" db="EMBL/GenBank/DDBJ databases">
        <title>Pervasive Adenine N6-methylation of Active Genes in Fungi.</title>
        <authorList>
            <consortium name="DOE Joint Genome Institute"/>
            <person name="Mondo S.J."/>
            <person name="Dannebaum R.O."/>
            <person name="Kuo R.C."/>
            <person name="Labutti K."/>
            <person name="Haridas S."/>
            <person name="Kuo A."/>
            <person name="Salamov A."/>
            <person name="Ahrendt S.R."/>
            <person name="Lipzen A."/>
            <person name="Sullivan W."/>
            <person name="Andreopoulos W.B."/>
            <person name="Clum A."/>
            <person name="Lindquist E."/>
            <person name="Daum C."/>
            <person name="Ramamoorthy G.K."/>
            <person name="Gryganskyi A."/>
            <person name="Culley D."/>
            <person name="Magnuson J.K."/>
            <person name="James T.Y."/>
            <person name="O'Malley M.A."/>
            <person name="Stajich J.E."/>
            <person name="Spatafora J.W."/>
            <person name="Visel A."/>
            <person name="Grigoriev I.V."/>
        </authorList>
    </citation>
    <scope>NUCLEOTIDE SEQUENCE [LARGE SCALE GENOMIC DNA]</scope>
    <source>
        <strain evidence="2 3">S4</strain>
    </source>
</reference>
<comment type="caution">
    <text evidence="2">The sequence shown here is derived from an EMBL/GenBank/DDBJ whole genome shotgun (WGS) entry which is preliminary data.</text>
</comment>